<gene>
    <name evidence="8" type="ORF">J2Z76_001402</name>
</gene>
<dbReference type="EMBL" id="JAGGKS010000003">
    <property type="protein sequence ID" value="MBP1925543.1"/>
    <property type="molecule type" value="Genomic_DNA"/>
</dbReference>
<comment type="similarity">
    <text evidence="1">Belongs to the thioredoxin family.</text>
</comment>
<keyword evidence="9" id="KW-1185">Reference proteome</keyword>
<protein>
    <recommendedName>
        <fullName evidence="2">Thioredoxin</fullName>
    </recommendedName>
</protein>
<name>A0ABS4GCX0_9FIRM</name>
<evidence type="ECO:0000313" key="9">
    <source>
        <dbReference type="Proteomes" id="UP001519342"/>
    </source>
</evidence>
<evidence type="ECO:0000256" key="5">
    <source>
        <dbReference type="ARBA" id="ARBA00023157"/>
    </source>
</evidence>
<dbReference type="PANTHER" id="PTHR45663:SF11">
    <property type="entry name" value="GEO12009P1"/>
    <property type="match status" value="1"/>
</dbReference>
<evidence type="ECO:0000256" key="2">
    <source>
        <dbReference type="ARBA" id="ARBA00020570"/>
    </source>
</evidence>
<evidence type="ECO:0000256" key="4">
    <source>
        <dbReference type="ARBA" id="ARBA00022982"/>
    </source>
</evidence>
<dbReference type="SUPFAM" id="SSF52833">
    <property type="entry name" value="Thioredoxin-like"/>
    <property type="match status" value="1"/>
</dbReference>
<keyword evidence="3" id="KW-0813">Transport</keyword>
<evidence type="ECO:0000256" key="3">
    <source>
        <dbReference type="ARBA" id="ARBA00022448"/>
    </source>
</evidence>
<organism evidence="8 9">
    <name type="scientific">Sedimentibacter acidaminivorans</name>
    <dbReference type="NCBI Taxonomy" id="913099"/>
    <lineage>
        <taxon>Bacteria</taxon>
        <taxon>Bacillati</taxon>
        <taxon>Bacillota</taxon>
        <taxon>Tissierellia</taxon>
        <taxon>Sedimentibacter</taxon>
    </lineage>
</organism>
<dbReference type="PROSITE" id="PS51352">
    <property type="entry name" value="THIOREDOXIN_2"/>
    <property type="match status" value="1"/>
</dbReference>
<dbReference type="RefSeq" id="WP_209511270.1">
    <property type="nucleotide sequence ID" value="NZ_JAGGKS010000003.1"/>
</dbReference>
<proteinExistence type="inferred from homology"/>
<evidence type="ECO:0000256" key="1">
    <source>
        <dbReference type="ARBA" id="ARBA00008987"/>
    </source>
</evidence>
<dbReference type="Gene3D" id="3.40.30.10">
    <property type="entry name" value="Glutaredoxin"/>
    <property type="match status" value="1"/>
</dbReference>
<evidence type="ECO:0000313" key="8">
    <source>
        <dbReference type="EMBL" id="MBP1925543.1"/>
    </source>
</evidence>
<dbReference type="PANTHER" id="PTHR45663">
    <property type="entry name" value="GEO12009P1"/>
    <property type="match status" value="1"/>
</dbReference>
<reference evidence="8 9" key="1">
    <citation type="submission" date="2021-03" db="EMBL/GenBank/DDBJ databases">
        <title>Genomic Encyclopedia of Type Strains, Phase IV (KMG-IV): sequencing the most valuable type-strain genomes for metagenomic binning, comparative biology and taxonomic classification.</title>
        <authorList>
            <person name="Goeker M."/>
        </authorList>
    </citation>
    <scope>NUCLEOTIDE SEQUENCE [LARGE SCALE GENOMIC DNA]</scope>
    <source>
        <strain evidence="8 9">DSM 24004</strain>
    </source>
</reference>
<dbReference type="PROSITE" id="PS00194">
    <property type="entry name" value="THIOREDOXIN_1"/>
    <property type="match status" value="1"/>
</dbReference>
<keyword evidence="4" id="KW-0249">Electron transport</keyword>
<dbReference type="CDD" id="cd02947">
    <property type="entry name" value="TRX_family"/>
    <property type="match status" value="1"/>
</dbReference>
<comment type="caution">
    <text evidence="8">The sequence shown here is derived from an EMBL/GenBank/DDBJ whole genome shotgun (WGS) entry which is preliminary data.</text>
</comment>
<dbReference type="InterPro" id="IPR036249">
    <property type="entry name" value="Thioredoxin-like_sf"/>
</dbReference>
<dbReference type="Proteomes" id="UP001519342">
    <property type="component" value="Unassembled WGS sequence"/>
</dbReference>
<accession>A0ABS4GCX0</accession>
<dbReference type="NCBIfam" id="NF047697">
    <property type="entry name" value="ThioredTrxAClost"/>
    <property type="match status" value="1"/>
</dbReference>
<dbReference type="InterPro" id="IPR017937">
    <property type="entry name" value="Thioredoxin_CS"/>
</dbReference>
<keyword evidence="6" id="KW-0676">Redox-active center</keyword>
<dbReference type="InterPro" id="IPR013766">
    <property type="entry name" value="Thioredoxin_domain"/>
</dbReference>
<evidence type="ECO:0000259" key="7">
    <source>
        <dbReference type="PROSITE" id="PS51352"/>
    </source>
</evidence>
<sequence length="105" mass="11616">MLVLDKTNFEAEVLQAEGYVLVDFFGDGCAPCEALMPHVVSLSEKYGEQLKFTKLNTTKARRVAIGQKILGLPVIAIYKGGEKVEELVKEDATPENVEALIKKYI</sequence>
<keyword evidence="5" id="KW-1015">Disulfide bond</keyword>
<evidence type="ECO:0000256" key="6">
    <source>
        <dbReference type="ARBA" id="ARBA00023284"/>
    </source>
</evidence>
<dbReference type="Pfam" id="PF00085">
    <property type="entry name" value="Thioredoxin"/>
    <property type="match status" value="1"/>
</dbReference>
<feature type="domain" description="Thioredoxin" evidence="7">
    <location>
        <begin position="1"/>
        <end position="105"/>
    </location>
</feature>